<dbReference type="Pfam" id="PF01434">
    <property type="entry name" value="Peptidase_M41"/>
    <property type="match status" value="1"/>
</dbReference>
<comment type="caution">
    <text evidence="3">The sequence shown here is derived from an EMBL/GenBank/DDBJ whole genome shotgun (WGS) entry which is preliminary data.</text>
</comment>
<evidence type="ECO:0000259" key="2">
    <source>
        <dbReference type="Pfam" id="PF01434"/>
    </source>
</evidence>
<proteinExistence type="predicted"/>
<reference evidence="3" key="1">
    <citation type="journal article" date="2014" name="Front. Microbiol.">
        <title>High frequency of phylogenetically diverse reductive dehalogenase-homologous genes in deep subseafloor sedimentary metagenomes.</title>
        <authorList>
            <person name="Kawai M."/>
            <person name="Futagami T."/>
            <person name="Toyoda A."/>
            <person name="Takaki Y."/>
            <person name="Nishi S."/>
            <person name="Hori S."/>
            <person name="Arai W."/>
            <person name="Tsubouchi T."/>
            <person name="Morono Y."/>
            <person name="Uchiyama I."/>
            <person name="Ito T."/>
            <person name="Fujiyama A."/>
            <person name="Inagaki F."/>
            <person name="Takami H."/>
        </authorList>
    </citation>
    <scope>NUCLEOTIDE SEQUENCE</scope>
    <source>
        <strain evidence="3">Expedition CK06-06</strain>
    </source>
</reference>
<evidence type="ECO:0000313" key="3">
    <source>
        <dbReference type="EMBL" id="GAJ14134.1"/>
    </source>
</evidence>
<dbReference type="GO" id="GO:0005886">
    <property type="term" value="C:plasma membrane"/>
    <property type="evidence" value="ECO:0007669"/>
    <property type="project" value="TreeGrafter"/>
</dbReference>
<dbReference type="InterPro" id="IPR037219">
    <property type="entry name" value="Peptidase_M41-like"/>
</dbReference>
<feature type="non-terminal residue" evidence="3">
    <location>
        <position position="1"/>
    </location>
</feature>
<dbReference type="Gene3D" id="1.20.58.760">
    <property type="entry name" value="Peptidase M41"/>
    <property type="match status" value="1"/>
</dbReference>
<dbReference type="GO" id="GO:0006508">
    <property type="term" value="P:proteolysis"/>
    <property type="evidence" value="ECO:0007669"/>
    <property type="project" value="InterPro"/>
</dbReference>
<dbReference type="GO" id="GO:0005524">
    <property type="term" value="F:ATP binding"/>
    <property type="evidence" value="ECO:0007669"/>
    <property type="project" value="InterPro"/>
</dbReference>
<dbReference type="GO" id="GO:0004222">
    <property type="term" value="F:metalloendopeptidase activity"/>
    <property type="evidence" value="ECO:0007669"/>
    <property type="project" value="InterPro"/>
</dbReference>
<feature type="region of interest" description="Disordered" evidence="1">
    <location>
        <begin position="113"/>
        <end position="150"/>
    </location>
</feature>
<name>X1U9G9_9ZZZZ</name>
<feature type="compositionally biased region" description="Gly residues" evidence="1">
    <location>
        <begin position="141"/>
        <end position="150"/>
    </location>
</feature>
<evidence type="ECO:0000256" key="1">
    <source>
        <dbReference type="SAM" id="MobiDB-lite"/>
    </source>
</evidence>
<organism evidence="3">
    <name type="scientific">marine sediment metagenome</name>
    <dbReference type="NCBI Taxonomy" id="412755"/>
    <lineage>
        <taxon>unclassified sequences</taxon>
        <taxon>metagenomes</taxon>
        <taxon>ecological metagenomes</taxon>
    </lineage>
</organism>
<dbReference type="InterPro" id="IPR000642">
    <property type="entry name" value="Peptidase_M41"/>
</dbReference>
<dbReference type="AlphaFoldDB" id="X1U9G9"/>
<sequence length="150" mass="16174">PADIKQATEIARRMVREWGMGEKAGFVYYGDDEARGGIFDLGTRDYSDKTAEMIDAEIKRILDGAHQAANQTILENRDKVEAIAQALLKLETITGEEVNALIRGESLERPGVADLLDSAVPEPEVGVARPVPIDPKPHTDIGGGAVPQPS</sequence>
<gene>
    <name evidence="3" type="ORF">S12H4_44235</name>
</gene>
<dbReference type="PANTHER" id="PTHR23076:SF97">
    <property type="entry name" value="ATP-DEPENDENT ZINC METALLOPROTEASE YME1L1"/>
    <property type="match status" value="1"/>
</dbReference>
<protein>
    <recommendedName>
        <fullName evidence="2">Peptidase M41 domain-containing protein</fullName>
    </recommendedName>
</protein>
<dbReference type="GO" id="GO:0004176">
    <property type="term" value="F:ATP-dependent peptidase activity"/>
    <property type="evidence" value="ECO:0007669"/>
    <property type="project" value="InterPro"/>
</dbReference>
<dbReference type="GO" id="GO:0030163">
    <property type="term" value="P:protein catabolic process"/>
    <property type="evidence" value="ECO:0007669"/>
    <property type="project" value="TreeGrafter"/>
</dbReference>
<dbReference type="SUPFAM" id="SSF140990">
    <property type="entry name" value="FtsH protease domain-like"/>
    <property type="match status" value="1"/>
</dbReference>
<dbReference type="EMBL" id="BARW01027239">
    <property type="protein sequence ID" value="GAJ14134.1"/>
    <property type="molecule type" value="Genomic_DNA"/>
</dbReference>
<feature type="domain" description="Peptidase M41" evidence="2">
    <location>
        <begin position="3"/>
        <end position="100"/>
    </location>
</feature>
<accession>X1U9G9</accession>
<dbReference type="PANTHER" id="PTHR23076">
    <property type="entry name" value="METALLOPROTEASE M41 FTSH"/>
    <property type="match status" value="1"/>
</dbReference>